<feature type="compositionally biased region" description="Acidic residues" evidence="1">
    <location>
        <begin position="98"/>
        <end position="120"/>
    </location>
</feature>
<reference evidence="2" key="2">
    <citation type="submission" date="2018-02" db="UniProtKB">
        <authorList>
            <consortium name="EnsemblPlants"/>
        </authorList>
    </citation>
    <scope>IDENTIFICATION</scope>
    <source>
        <strain evidence="2">Williams 82</strain>
    </source>
</reference>
<dbReference type="InParanoid" id="K7LRA1"/>
<evidence type="ECO:0000313" key="3">
    <source>
        <dbReference type="Proteomes" id="UP000008827"/>
    </source>
</evidence>
<dbReference type="STRING" id="3847.K7LRA1"/>
<evidence type="ECO:0000313" key="2">
    <source>
        <dbReference type="EnsemblPlants" id="KRH30746"/>
    </source>
</evidence>
<dbReference type="InterPro" id="IPR027417">
    <property type="entry name" value="P-loop_NTPase"/>
</dbReference>
<sequence>MNPVSLVENHPSCWKNRDGQKVLPNGQSWRPLLLLLCYSMKILSEASNVSKTQESPFDQHRLFGFHPRSPPLPYLLSWLLQTRTYPKLPTDQGGADNGDSDIEIVDLSDSDLDEDEDEYDQLPPFKPMKKS</sequence>
<accession>K7LRA1</accession>
<dbReference type="PaxDb" id="3847-GLYMA11G32011.1"/>
<name>K7LRA1_SOYBN</name>
<keyword evidence="3" id="KW-1185">Reference proteome</keyword>
<dbReference type="Proteomes" id="UP000008827">
    <property type="component" value="Chromosome 11"/>
</dbReference>
<dbReference type="AlphaFoldDB" id="K7LRA1"/>
<feature type="region of interest" description="Disordered" evidence="1">
    <location>
        <begin position="87"/>
        <end position="131"/>
    </location>
</feature>
<protein>
    <submittedName>
        <fullName evidence="2">Uncharacterized protein</fullName>
    </submittedName>
</protein>
<dbReference type="Gene3D" id="3.40.50.300">
    <property type="entry name" value="P-loop containing nucleotide triphosphate hydrolases"/>
    <property type="match status" value="1"/>
</dbReference>
<proteinExistence type="predicted"/>
<dbReference type="eggNOG" id="ENOG502QR60">
    <property type="taxonomic scope" value="Eukaryota"/>
</dbReference>
<evidence type="ECO:0000256" key="1">
    <source>
        <dbReference type="SAM" id="MobiDB-lite"/>
    </source>
</evidence>
<organism evidence="2">
    <name type="scientific">Glycine max</name>
    <name type="common">Soybean</name>
    <name type="synonym">Glycine hispida</name>
    <dbReference type="NCBI Taxonomy" id="3847"/>
    <lineage>
        <taxon>Eukaryota</taxon>
        <taxon>Viridiplantae</taxon>
        <taxon>Streptophyta</taxon>
        <taxon>Embryophyta</taxon>
        <taxon>Tracheophyta</taxon>
        <taxon>Spermatophyta</taxon>
        <taxon>Magnoliopsida</taxon>
        <taxon>eudicotyledons</taxon>
        <taxon>Gunneridae</taxon>
        <taxon>Pentapetalae</taxon>
        <taxon>rosids</taxon>
        <taxon>fabids</taxon>
        <taxon>Fabales</taxon>
        <taxon>Fabaceae</taxon>
        <taxon>Papilionoideae</taxon>
        <taxon>50 kb inversion clade</taxon>
        <taxon>NPAAA clade</taxon>
        <taxon>indigoferoid/millettioid clade</taxon>
        <taxon>Phaseoleae</taxon>
        <taxon>Glycine</taxon>
        <taxon>Glycine subgen. Soja</taxon>
    </lineage>
</organism>
<dbReference type="HOGENOM" id="CLU_1931300_0_0_1"/>
<reference evidence="2" key="1">
    <citation type="journal article" date="2010" name="Nature">
        <title>Genome sequence of the palaeopolyploid soybean.</title>
        <authorList>
            <person name="Schmutz J."/>
            <person name="Cannon S.B."/>
            <person name="Schlueter J."/>
            <person name="Ma J."/>
            <person name="Mitros T."/>
            <person name="Nelson W."/>
            <person name="Hyten D.L."/>
            <person name="Song Q."/>
            <person name="Thelen J.J."/>
            <person name="Cheng J."/>
            <person name="Xu D."/>
            <person name="Hellsten U."/>
            <person name="May G.D."/>
            <person name="Yu Y."/>
            <person name="Sakurai T."/>
            <person name="Umezawa T."/>
            <person name="Bhattacharyya M.K."/>
            <person name="Sandhu D."/>
            <person name="Valliyodan B."/>
            <person name="Lindquist E."/>
            <person name="Peto M."/>
            <person name="Grant D."/>
            <person name="Shu S."/>
            <person name="Goodstein D."/>
            <person name="Barry K."/>
            <person name="Futrell-Griggs M."/>
            <person name="Abernathy B."/>
            <person name="Du J."/>
            <person name="Tian Z."/>
            <person name="Zhu L."/>
            <person name="Gill N."/>
            <person name="Joshi T."/>
            <person name="Libault M."/>
            <person name="Sethuraman A."/>
            <person name="Zhang X.-C."/>
            <person name="Shinozaki K."/>
            <person name="Nguyen H.T."/>
            <person name="Wing R.A."/>
            <person name="Cregan P."/>
            <person name="Specht J."/>
            <person name="Grimwood J."/>
            <person name="Rokhsar D."/>
            <person name="Stacey G."/>
            <person name="Shoemaker R.C."/>
            <person name="Jackson S.A."/>
        </authorList>
    </citation>
    <scope>NUCLEOTIDE SEQUENCE [LARGE SCALE GENOMIC DNA]</scope>
    <source>
        <strain evidence="2">cv. Williams 82</strain>
    </source>
</reference>
<dbReference type="EnsemblPlants" id="KRH30746">
    <property type="protein sequence ID" value="KRH30746"/>
    <property type="gene ID" value="GLYMA_11G204600"/>
</dbReference>
<dbReference type="Gramene" id="KRH30746">
    <property type="protein sequence ID" value="KRH30746"/>
    <property type="gene ID" value="GLYMA_11G204600"/>
</dbReference>